<feature type="binding site" evidence="18">
    <location>
        <position position="346"/>
    </location>
    <ligand>
        <name>K(+)</name>
        <dbReference type="ChEBI" id="CHEBI:29103"/>
    </ligand>
</feature>
<dbReference type="InterPro" id="IPR002139">
    <property type="entry name" value="Ribo/fructo_kinase"/>
</dbReference>
<comment type="function">
    <text evidence="17">Pyrophosphatase that hydrolyzes non-canonical purine nucleotides such as inosine triphosphate (ITP), deoxyinosine triphosphate (dITP) or xanthosine 5'-triphosphate (XTP) to their respective monophosphate derivatives. The enzyme does not distinguish between the deoxy- and ribose forms. Probably excludes non-canonical purines from RNA and DNA precursor pools, thus preventing their incorporation into RNA and DNA and avoiding chromosomal lesions.</text>
</comment>
<keyword evidence="5 17" id="KW-0547">Nucleotide-binding</keyword>
<evidence type="ECO:0000256" key="18">
    <source>
        <dbReference type="HAMAP-Rule" id="MF_03215"/>
    </source>
</evidence>
<evidence type="ECO:0000256" key="4">
    <source>
        <dbReference type="ARBA" id="ARBA00022723"/>
    </source>
</evidence>
<feature type="binding site" evidence="18">
    <location>
        <position position="217"/>
    </location>
    <ligand>
        <name>substrate</name>
    </ligand>
</feature>
<feature type="binding site" evidence="18">
    <location>
        <position position="344"/>
    </location>
    <ligand>
        <name>K(+)</name>
        <dbReference type="ChEBI" id="CHEBI:29103"/>
    </ligand>
</feature>
<dbReference type="CDD" id="cd01174">
    <property type="entry name" value="ribokinase"/>
    <property type="match status" value="1"/>
</dbReference>
<keyword evidence="10 18" id="KW-0630">Potassium</keyword>
<comment type="function">
    <text evidence="18">Catalyzes the phosphorylation of ribose at O-5 in a reaction requiring ATP and magnesium. The resulting D-ribose-5-phosphate can then be used either for sythesis of nucleotides, histidine, and tryptophan, or as a component of the pentose phosphate pathway.</text>
</comment>
<evidence type="ECO:0000256" key="2">
    <source>
        <dbReference type="ARBA" id="ARBA00022490"/>
    </source>
</evidence>
<feature type="binding site" evidence="18">
    <location>
        <position position="267"/>
    </location>
    <ligand>
        <name>ATP</name>
        <dbReference type="ChEBI" id="CHEBI:30616"/>
    </ligand>
</feature>
<dbReference type="PRINTS" id="PR00990">
    <property type="entry name" value="RIBOKINASE"/>
</dbReference>
<dbReference type="CDD" id="cd00515">
    <property type="entry name" value="HAM1"/>
    <property type="match status" value="1"/>
</dbReference>
<dbReference type="InterPro" id="IPR027502">
    <property type="entry name" value="ITPase"/>
</dbReference>
<dbReference type="GO" id="GO:0005634">
    <property type="term" value="C:nucleus"/>
    <property type="evidence" value="ECO:0007669"/>
    <property type="project" value="UniProtKB-SubCell"/>
</dbReference>
<comment type="subunit">
    <text evidence="17">Homodimer.</text>
</comment>
<dbReference type="GO" id="GO:0019303">
    <property type="term" value="P:D-ribose catabolic process"/>
    <property type="evidence" value="ECO:0007669"/>
    <property type="project" value="UniProtKB-UniRule"/>
</dbReference>
<dbReference type="EC" id="2.7.1.15" evidence="18"/>
<evidence type="ECO:0000256" key="1">
    <source>
        <dbReference type="ARBA" id="ARBA00005380"/>
    </source>
</evidence>
<evidence type="ECO:0000256" key="16">
    <source>
        <dbReference type="ARBA" id="ARBA00093271"/>
    </source>
</evidence>
<dbReference type="UniPathway" id="UPA00916">
    <property type="reaction ID" value="UER00889"/>
</dbReference>
<sequence>MRKCTHSVLPTLLLSLRASFPVKSFGPLPTFSTQPHKLKLSHRYSNHCHHSFRLTTARMSSTASENNNNDGNKLILVVGSANQDLTSTTAVFPTVGETVMGKNFATACGGKGANQAVAAASLNMAPVAMLCRVGDDLFGRNLMDNFRRVGVDCFDEKETIITDNEKCPSGVASILVNETSGDNMIVVSPGANYRLTQEDVRKTIAKAKPSQVLVQLEIRPPVVLEALKAGKDIGATTILNTAPAPEGWSLEDPEMNFFEHVDILILNETELRKVTGTSTSELPADDEESLAKSLITKGVGKAVIVTLGSRGAMIVEKIEDDGVTETVRVDAPEDLPGRKLPVKNTVGAGDSFCGALAAYRSAGLSLTEAAKYACGVASMTVRKDGAQTSYPLYDELPDCLKLKDRPSKRPKTSLKPIITFVTGNKKKLEEAKQILSTPDGSALFELSNKKIDLPELQGDAIEIAKEKCRLAAKEVNGAVFTEDTSLCFNALNGLPGPYIKWFLENCGHAGLNKMLDGFDDRSAYAQTILAYTTGPDEEIYIFDGRTTGKIVTARGPTDFGWDPVFEPDEGEGKTYAEMTKEFKNSISHRGRSFEKFRAFLAKSGSSD</sequence>
<dbReference type="GO" id="GO:0005737">
    <property type="term" value="C:cytoplasm"/>
    <property type="evidence" value="ECO:0007669"/>
    <property type="project" value="UniProtKB-SubCell"/>
</dbReference>
<dbReference type="GO" id="GO:0036220">
    <property type="term" value="F:ITP diphosphatase activity"/>
    <property type="evidence" value="ECO:0007669"/>
    <property type="project" value="UniProtKB-UniRule"/>
</dbReference>
<accession>A0A7S4AXR9</accession>
<protein>
    <recommendedName>
        <fullName evidence="17 18">Multifunctional fusion protein</fullName>
    </recommendedName>
    <domain>
        <recommendedName>
            <fullName evidence="17">Inosine triphosphate pyrophosphatase</fullName>
            <shortName evidence="17">ITPase</shortName>
            <shortName evidence="17">Inosine triphosphatase</shortName>
            <ecNumber evidence="17">3.6.1.66</ecNumber>
        </recommendedName>
        <alternativeName>
            <fullName evidence="17">Non-canonical purine NTP pyrophosphatase</fullName>
        </alternativeName>
        <alternativeName>
            <fullName evidence="17">Non-standard purine NTP pyrophosphatase</fullName>
        </alternativeName>
        <alternativeName>
            <fullName evidence="17">Nucleoside-triphosphate diphosphatase</fullName>
        </alternativeName>
        <alternativeName>
            <fullName evidence="17">Nucleoside-triphosphate pyrophosphatase</fullName>
        </alternativeName>
        <alternativeName>
            <fullName evidence="17">XTP/dITP diphosphatase</fullName>
            <shortName evidence="17">NTPase</shortName>
        </alternativeName>
    </domain>
    <domain>
        <recommendedName>
            <fullName evidence="18">Ribokinase</fullName>
            <shortName evidence="18">RK</shortName>
            <ecNumber evidence="18">2.7.1.15</ecNumber>
        </recommendedName>
    </domain>
</protein>
<comment type="caution">
    <text evidence="18">Lacks conserved residue(s) required for the propagation of feature annotation.</text>
</comment>
<feature type="binding site" evidence="17">
    <location>
        <position position="455"/>
    </location>
    <ligand>
        <name>Mg(2+)</name>
        <dbReference type="ChEBI" id="CHEBI:18420"/>
    </ligand>
</feature>
<evidence type="ECO:0000256" key="20">
    <source>
        <dbReference type="SAM" id="SignalP"/>
    </source>
</evidence>
<gene>
    <name evidence="22" type="ORF">PAUS00366_LOCUS22508</name>
</gene>
<keyword evidence="18" id="KW-0539">Nucleus</keyword>
<comment type="catalytic activity">
    <reaction evidence="17">
        <text>XTP + H2O = XMP + diphosphate + H(+)</text>
        <dbReference type="Rhea" id="RHEA:28610"/>
        <dbReference type="ChEBI" id="CHEBI:15377"/>
        <dbReference type="ChEBI" id="CHEBI:15378"/>
        <dbReference type="ChEBI" id="CHEBI:33019"/>
        <dbReference type="ChEBI" id="CHEBI:57464"/>
        <dbReference type="ChEBI" id="CHEBI:61314"/>
        <dbReference type="EC" id="3.6.1.66"/>
    </reaction>
</comment>
<dbReference type="NCBIfam" id="TIGR00042">
    <property type="entry name" value="RdgB/HAM1 family non-canonical purine NTP pyrophosphatase"/>
    <property type="match status" value="1"/>
</dbReference>
<comment type="cofactor">
    <cofactor evidence="18">
        <name>Mg(2+)</name>
        <dbReference type="ChEBI" id="CHEBI:18420"/>
    </cofactor>
    <text evidence="18">Requires a divalent cation, most likely magnesium in vivo, as an electrophilic catalyst to aid phosphoryl group transfer. It is the chelate of the metal and the nucleotide that is the actual substrate.</text>
</comment>
<comment type="subcellular location">
    <subcellularLocation>
        <location evidence="18">Cytoplasm</location>
    </subcellularLocation>
    <subcellularLocation>
        <location evidence="18">Nucleus</location>
    </subcellularLocation>
</comment>
<evidence type="ECO:0000256" key="13">
    <source>
        <dbReference type="ARBA" id="ARBA00054940"/>
    </source>
</evidence>
<dbReference type="GO" id="GO:0004747">
    <property type="term" value="F:ribokinase activity"/>
    <property type="evidence" value="ECO:0007669"/>
    <property type="project" value="UniProtKB-UniRule"/>
</dbReference>
<keyword evidence="20" id="KW-0732">Signal</keyword>
<evidence type="ECO:0000256" key="7">
    <source>
        <dbReference type="ARBA" id="ARBA00022801"/>
    </source>
</evidence>
<proteinExistence type="inferred from homology"/>
<feature type="signal peptide" evidence="20">
    <location>
        <begin position="1"/>
        <end position="24"/>
    </location>
</feature>
<dbReference type="HAMAP" id="MF_03148">
    <property type="entry name" value="HAM1_NTPase"/>
    <property type="match status" value="1"/>
</dbReference>
<keyword evidence="4 17" id="KW-0479">Metal-binding</keyword>
<dbReference type="SUPFAM" id="SSF53613">
    <property type="entry name" value="Ribokinase-like"/>
    <property type="match status" value="1"/>
</dbReference>
<feature type="binding site" evidence="18">
    <location>
        <begin position="349"/>
        <end position="350"/>
    </location>
    <ligand>
        <name>ATP</name>
        <dbReference type="ChEBI" id="CHEBI:30616"/>
    </ligand>
</feature>
<feature type="binding site" evidence="18">
    <location>
        <position position="383"/>
    </location>
    <ligand>
        <name>K(+)</name>
        <dbReference type="ChEBI" id="CHEBI:29103"/>
    </ligand>
</feature>
<comment type="catalytic activity">
    <reaction evidence="14">
        <text>ITP + H2O = IMP + diphosphate + H(+)</text>
        <dbReference type="Rhea" id="RHEA:29399"/>
        <dbReference type="ChEBI" id="CHEBI:15377"/>
        <dbReference type="ChEBI" id="CHEBI:15378"/>
        <dbReference type="ChEBI" id="CHEBI:33019"/>
        <dbReference type="ChEBI" id="CHEBI:58053"/>
        <dbReference type="ChEBI" id="CHEBI:61402"/>
        <dbReference type="EC" id="3.6.1.66"/>
    </reaction>
    <physiologicalReaction direction="left-to-right" evidence="14">
        <dbReference type="Rhea" id="RHEA:29400"/>
    </physiologicalReaction>
</comment>
<comment type="catalytic activity">
    <reaction evidence="16">
        <text>N(6)-hydroxy-dATP + H2O = N(6)-hydroxy-dAMP + diphosphate + H(+)</text>
        <dbReference type="Rhea" id="RHEA:83971"/>
        <dbReference type="ChEBI" id="CHEBI:15377"/>
        <dbReference type="ChEBI" id="CHEBI:15378"/>
        <dbReference type="ChEBI" id="CHEBI:33019"/>
        <dbReference type="ChEBI" id="CHEBI:233529"/>
        <dbReference type="ChEBI" id="CHEBI:233530"/>
    </reaction>
    <physiologicalReaction direction="left-to-right" evidence="16">
        <dbReference type="Rhea" id="RHEA:83972"/>
    </physiologicalReaction>
</comment>
<evidence type="ECO:0000256" key="15">
    <source>
        <dbReference type="ARBA" id="ARBA00093255"/>
    </source>
</evidence>
<dbReference type="Gene3D" id="3.90.950.10">
    <property type="match status" value="1"/>
</dbReference>
<evidence type="ECO:0000256" key="3">
    <source>
        <dbReference type="ARBA" id="ARBA00022679"/>
    </source>
</evidence>
<feature type="domain" description="Carbohydrate kinase PfkB" evidence="21">
    <location>
        <begin position="73"/>
        <end position="391"/>
    </location>
</feature>
<keyword evidence="6 18" id="KW-0418">Kinase</keyword>
<dbReference type="GO" id="GO:0009204">
    <property type="term" value="P:deoxyribonucleoside triphosphate catabolic process"/>
    <property type="evidence" value="ECO:0007669"/>
    <property type="project" value="UniProtKB-UniRule"/>
</dbReference>
<keyword evidence="17" id="KW-0464">Manganese</keyword>
<keyword evidence="11 17" id="KW-0546">Nucleotide metabolism</keyword>
<feature type="binding site" evidence="17">
    <location>
        <begin position="559"/>
        <end position="562"/>
    </location>
    <ligand>
        <name>ITP</name>
        <dbReference type="ChEBI" id="CHEBI:61402"/>
    </ligand>
</feature>
<organism evidence="22">
    <name type="scientific">Pseudo-nitzschia australis</name>
    <dbReference type="NCBI Taxonomy" id="44445"/>
    <lineage>
        <taxon>Eukaryota</taxon>
        <taxon>Sar</taxon>
        <taxon>Stramenopiles</taxon>
        <taxon>Ochrophyta</taxon>
        <taxon>Bacillariophyta</taxon>
        <taxon>Bacillariophyceae</taxon>
        <taxon>Bacillariophycidae</taxon>
        <taxon>Bacillariales</taxon>
        <taxon>Bacillariaceae</taxon>
        <taxon>Pseudo-nitzschia</taxon>
    </lineage>
</organism>
<dbReference type="PANTHER" id="PTHR10584">
    <property type="entry name" value="SUGAR KINASE"/>
    <property type="match status" value="1"/>
</dbReference>
<dbReference type="Gene3D" id="3.40.1190.20">
    <property type="match status" value="1"/>
</dbReference>
<comment type="similarity">
    <text evidence="1">Belongs to the carbohydrate kinase pfkB family.</text>
</comment>
<evidence type="ECO:0000259" key="21">
    <source>
        <dbReference type="Pfam" id="PF00294"/>
    </source>
</evidence>
<feature type="chain" id="PRO_5031394745" description="Multifunctional fusion protein" evidence="20">
    <location>
        <begin position="25"/>
        <end position="607"/>
    </location>
</feature>
<evidence type="ECO:0000256" key="12">
    <source>
        <dbReference type="ARBA" id="ARBA00023277"/>
    </source>
</evidence>
<comment type="function">
    <text evidence="13">Pyrophosphatase that hydrolyzes the non-canonical purine nucleotides inosine triphosphate (ITP), deoxyinosine triphosphate (dITP) as well as 2'-deoxy-N-6-hydroxylaminopurine triphosphate (dHAPTP) and xanthosine 5'-triphosphate (XTP) to their respective monophosphate derivatives. The enzyme does not distinguish between the deoxy- and ribose forms. Probably excludes non-canonical purines from RNA and DNA precursor pools, thus preventing their incorporation into RNA and DNA and avoiding chromosomal lesions.</text>
</comment>
<feature type="binding site" evidence="18">
    <location>
        <position position="380"/>
    </location>
    <ligand>
        <name>K(+)</name>
        <dbReference type="ChEBI" id="CHEBI:29103"/>
    </ligand>
</feature>
<feature type="binding site" evidence="17">
    <location>
        <position position="467"/>
    </location>
    <ligand>
        <name>ITP</name>
        <dbReference type="ChEBI" id="CHEBI:61402"/>
    </ligand>
</feature>
<dbReference type="EMBL" id="HBIX01034442">
    <property type="protein sequence ID" value="CAE0729723.1"/>
    <property type="molecule type" value="Transcribed_RNA"/>
</dbReference>
<dbReference type="GO" id="GO:0009117">
    <property type="term" value="P:nucleotide metabolic process"/>
    <property type="evidence" value="ECO:0007669"/>
    <property type="project" value="UniProtKB-KW"/>
</dbReference>
<evidence type="ECO:0000256" key="11">
    <source>
        <dbReference type="ARBA" id="ARBA00023080"/>
    </source>
</evidence>
<name>A0A7S4AXR9_9STRA</name>
<comment type="catalytic activity">
    <reaction evidence="15">
        <text>dITP + H2O = dIMP + diphosphate + H(+)</text>
        <dbReference type="Rhea" id="RHEA:28342"/>
        <dbReference type="ChEBI" id="CHEBI:15377"/>
        <dbReference type="ChEBI" id="CHEBI:15378"/>
        <dbReference type="ChEBI" id="CHEBI:33019"/>
        <dbReference type="ChEBI" id="CHEBI:61194"/>
        <dbReference type="ChEBI" id="CHEBI:61382"/>
        <dbReference type="EC" id="3.6.1.66"/>
    </reaction>
    <physiologicalReaction direction="left-to-right" evidence="15">
        <dbReference type="Rhea" id="RHEA:28343"/>
    </physiologicalReaction>
</comment>
<dbReference type="EC" id="3.6.1.66" evidence="17"/>
<dbReference type="FunFam" id="3.90.950.10:FF:000003">
    <property type="entry name" value="Inosine triphosphate pyrophosphatase"/>
    <property type="match status" value="1"/>
</dbReference>
<dbReference type="GO" id="GO:0036222">
    <property type="term" value="F:XTP diphosphatase activity"/>
    <property type="evidence" value="ECO:0007669"/>
    <property type="project" value="UniProtKB-UniRule"/>
</dbReference>
<dbReference type="InterPro" id="IPR002173">
    <property type="entry name" value="Carboh/pur_kinase_PfkB_CS"/>
</dbReference>
<feature type="binding site" evidence="17">
    <location>
        <begin position="422"/>
        <end position="427"/>
    </location>
    <ligand>
        <name>ITP</name>
        <dbReference type="ChEBI" id="CHEBI:61402"/>
    </ligand>
</feature>
<dbReference type="GO" id="GO:0005524">
    <property type="term" value="F:ATP binding"/>
    <property type="evidence" value="ECO:0007669"/>
    <property type="project" value="UniProtKB-UniRule"/>
</dbReference>
<dbReference type="GO" id="GO:0046872">
    <property type="term" value="F:metal ion binding"/>
    <property type="evidence" value="ECO:0007669"/>
    <property type="project" value="UniProtKB-KW"/>
</dbReference>
<feature type="binding site" evidence="17">
    <location>
        <position position="483"/>
    </location>
    <ligand>
        <name>Mg(2+)</name>
        <dbReference type="ChEBI" id="CHEBI:18420"/>
    </ligand>
</feature>
<evidence type="ECO:0000256" key="17">
    <source>
        <dbReference type="HAMAP-Rule" id="MF_03148"/>
    </source>
</evidence>
<evidence type="ECO:0000256" key="10">
    <source>
        <dbReference type="ARBA" id="ARBA00022958"/>
    </source>
</evidence>
<comment type="pathway">
    <text evidence="18">Carbohydrate metabolism; D-ribose degradation; D-ribose 5-phosphate from beta-D-ribopyranose: step 2/2.</text>
</comment>
<dbReference type="InterPro" id="IPR002637">
    <property type="entry name" value="RdgB/HAM1"/>
</dbReference>
<evidence type="ECO:0000256" key="9">
    <source>
        <dbReference type="ARBA" id="ARBA00022842"/>
    </source>
</evidence>
<keyword evidence="2 17" id="KW-0963">Cytoplasm</keyword>
<feature type="binding site" evidence="18">
    <location>
        <position position="389"/>
    </location>
    <ligand>
        <name>K(+)</name>
        <dbReference type="ChEBI" id="CHEBI:29103"/>
    </ligand>
</feature>
<dbReference type="SUPFAM" id="SSF52972">
    <property type="entry name" value="ITPase-like"/>
    <property type="match status" value="1"/>
</dbReference>
<feature type="binding site" evidence="18">
    <location>
        <begin position="110"/>
        <end position="114"/>
    </location>
    <ligand>
        <name>substrate</name>
    </ligand>
</feature>
<evidence type="ECO:0000313" key="22">
    <source>
        <dbReference type="EMBL" id="CAE0729723.1"/>
    </source>
</evidence>
<dbReference type="InterPro" id="IPR029056">
    <property type="entry name" value="Ribokinase-like"/>
</dbReference>
<evidence type="ECO:0000256" key="6">
    <source>
        <dbReference type="ARBA" id="ARBA00022777"/>
    </source>
</evidence>
<comment type="catalytic activity">
    <reaction evidence="18">
        <text>D-ribose + ATP = D-ribose 5-phosphate + ADP + H(+)</text>
        <dbReference type="Rhea" id="RHEA:13697"/>
        <dbReference type="ChEBI" id="CHEBI:15378"/>
        <dbReference type="ChEBI" id="CHEBI:30616"/>
        <dbReference type="ChEBI" id="CHEBI:47013"/>
        <dbReference type="ChEBI" id="CHEBI:78346"/>
        <dbReference type="ChEBI" id="CHEBI:456216"/>
        <dbReference type="EC" id="2.7.1.15"/>
    </reaction>
</comment>
<feature type="binding site" evidence="17">
    <location>
        <begin position="483"/>
        <end position="484"/>
    </location>
    <ligand>
        <name>ITP</name>
        <dbReference type="ChEBI" id="CHEBI:61402"/>
    </ligand>
</feature>
<comment type="similarity">
    <text evidence="18">Belongs to the carbohydrate kinase PfkB family. Ribokinase subfamily.</text>
</comment>
<keyword evidence="7 17" id="KW-0378">Hydrolase</keyword>
<feature type="binding site" evidence="18">
    <location>
        <position position="385"/>
    </location>
    <ligand>
        <name>K(+)</name>
        <dbReference type="ChEBI" id="CHEBI:29103"/>
    </ligand>
</feature>
<evidence type="ECO:0000256" key="19">
    <source>
        <dbReference type="RuleBase" id="RU003781"/>
    </source>
</evidence>
<keyword evidence="12 18" id="KW-0119">Carbohydrate metabolism</keyword>
<evidence type="ECO:0000256" key="8">
    <source>
        <dbReference type="ARBA" id="ARBA00022840"/>
    </source>
</evidence>
<feature type="binding site" evidence="18">
    <location>
        <begin position="306"/>
        <end position="311"/>
    </location>
    <ligand>
        <name>ATP</name>
        <dbReference type="ChEBI" id="CHEBI:30616"/>
    </ligand>
</feature>
<feature type="binding site" evidence="18">
    <location>
        <position position="350"/>
    </location>
    <ligand>
        <name>substrate</name>
    </ligand>
</feature>
<dbReference type="InterPro" id="IPR011877">
    <property type="entry name" value="Ribokinase"/>
</dbReference>
<dbReference type="AlphaFoldDB" id="A0A7S4AXR9"/>
<evidence type="ECO:0000256" key="5">
    <source>
        <dbReference type="ARBA" id="ARBA00022741"/>
    </source>
</evidence>
<dbReference type="PROSITE" id="PS00584">
    <property type="entry name" value="PFKB_KINASES_2"/>
    <property type="match status" value="1"/>
</dbReference>
<comment type="activity regulation">
    <text evidence="18">Activated by a monovalent cation that binds near, but not in, the active site. The most likely occupant of the site in vivo is potassium. Ion binding induces a conformational change that may alter substrate affinity.</text>
</comment>
<dbReference type="GO" id="GO:0035870">
    <property type="term" value="F:dITP diphosphatase activity"/>
    <property type="evidence" value="ECO:0007669"/>
    <property type="project" value="UniProtKB-UniRule"/>
</dbReference>
<dbReference type="Pfam" id="PF00294">
    <property type="entry name" value="PfkB"/>
    <property type="match status" value="1"/>
</dbReference>
<dbReference type="HAMAP" id="MF_01987">
    <property type="entry name" value="Ribokinase"/>
    <property type="match status" value="1"/>
</dbReference>
<dbReference type="InterPro" id="IPR011611">
    <property type="entry name" value="PfkB_dom"/>
</dbReference>
<evidence type="ECO:0000256" key="14">
    <source>
        <dbReference type="ARBA" id="ARBA00093218"/>
    </source>
</evidence>
<feature type="binding site" evidence="18">
    <location>
        <begin position="82"/>
        <end position="84"/>
    </location>
    <ligand>
        <name>substrate</name>
    </ligand>
</feature>
<keyword evidence="3 18" id="KW-0808">Transferase</keyword>
<dbReference type="InterPro" id="IPR029001">
    <property type="entry name" value="ITPase-like_fam"/>
</dbReference>
<feature type="binding site" evidence="17">
    <location>
        <begin position="588"/>
        <end position="589"/>
    </location>
    <ligand>
        <name>ITP</name>
        <dbReference type="ChEBI" id="CHEBI:61402"/>
    </ligand>
</feature>
<reference evidence="22" key="1">
    <citation type="submission" date="2021-01" db="EMBL/GenBank/DDBJ databases">
        <authorList>
            <person name="Corre E."/>
            <person name="Pelletier E."/>
            <person name="Niang G."/>
            <person name="Scheremetjew M."/>
            <person name="Finn R."/>
            <person name="Kale V."/>
            <person name="Holt S."/>
            <person name="Cochrane G."/>
            <person name="Meng A."/>
            <person name="Brown T."/>
            <person name="Cohen L."/>
        </authorList>
    </citation>
    <scope>NUCLEOTIDE SEQUENCE</scope>
    <source>
        <strain evidence="22">10249 10 AB</strain>
    </source>
</reference>
<feature type="binding site" evidence="17">
    <location>
        <position position="583"/>
    </location>
    <ligand>
        <name>ITP</name>
        <dbReference type="ChEBI" id="CHEBI:61402"/>
    </ligand>
</feature>
<dbReference type="Pfam" id="PF01725">
    <property type="entry name" value="Ham1p_like"/>
    <property type="match status" value="1"/>
</dbReference>
<keyword evidence="8 18" id="KW-0067">ATP-binding</keyword>
<comment type="cofactor">
    <cofactor evidence="17">
        <name>Mg(2+)</name>
        <dbReference type="ChEBI" id="CHEBI:18420"/>
    </cofactor>
    <cofactor evidence="17">
        <name>Mn(2+)</name>
        <dbReference type="ChEBI" id="CHEBI:29035"/>
    </cofactor>
    <text evidence="17">Binds 1 divalent metal cation per subunit; can use either Mg(2+) or Mn(2+).</text>
</comment>
<comment type="similarity">
    <text evidence="17 19">Belongs to the HAM1 NTPase family.</text>
</comment>
<dbReference type="PANTHER" id="PTHR10584:SF166">
    <property type="entry name" value="RIBOKINASE"/>
    <property type="match status" value="1"/>
</dbReference>
<feature type="active site" description="Proton acceptor" evidence="18">
    <location>
        <position position="350"/>
    </location>
</feature>
<keyword evidence="9 17" id="KW-0460">Magnesium</keyword>